<evidence type="ECO:0000313" key="11">
    <source>
        <dbReference type="Proteomes" id="UP001303115"/>
    </source>
</evidence>
<accession>A0AAN6PLQ6</accession>
<evidence type="ECO:0000256" key="7">
    <source>
        <dbReference type="ARBA" id="ARBA00023136"/>
    </source>
</evidence>
<dbReference type="Proteomes" id="UP001303115">
    <property type="component" value="Unassembled WGS sequence"/>
</dbReference>
<evidence type="ECO:0000256" key="5">
    <source>
        <dbReference type="ARBA" id="ARBA00023002"/>
    </source>
</evidence>
<keyword evidence="8" id="KW-0325">Glycoprotein</keyword>
<dbReference type="InterPro" id="IPR021765">
    <property type="entry name" value="UstYa-like"/>
</dbReference>
<sequence>MATQRPRTWCVCLSAVLVLIGIFAILTTSLSPFHILGTDRPRVRPYECSNPNILGSHPQIFTHYTHHGAARHGNMSLLAQARKVLDENAGNEFVQLRENGASPKRYGVSMLHQLHCLELLRSSAVSRCGTSHAHQGRAMDVGEIDHIGHCFQYLVQGIMCAADDTIEPSFVAETPAGEKVRVINGDGVVHQCRRFGAVYTAMVQSQTKPIAMERGLASGDTLRQILNLEG</sequence>
<gene>
    <name evidence="10" type="ORF">C8A01DRAFT_13173</name>
</gene>
<comment type="pathway">
    <text evidence="2">Mycotoxin biosynthesis.</text>
</comment>
<evidence type="ECO:0000256" key="1">
    <source>
        <dbReference type="ARBA" id="ARBA00004167"/>
    </source>
</evidence>
<evidence type="ECO:0000313" key="10">
    <source>
        <dbReference type="EMBL" id="KAK4043256.1"/>
    </source>
</evidence>
<protein>
    <submittedName>
        <fullName evidence="10">Uncharacterized protein</fullName>
    </submittedName>
</protein>
<dbReference type="AlphaFoldDB" id="A0AAN6PLQ6"/>
<keyword evidence="7" id="KW-0472">Membrane</keyword>
<evidence type="ECO:0000256" key="8">
    <source>
        <dbReference type="ARBA" id="ARBA00023180"/>
    </source>
</evidence>
<keyword evidence="4" id="KW-1133">Transmembrane helix</keyword>
<comment type="caution">
    <text evidence="10">The sequence shown here is derived from an EMBL/GenBank/DDBJ whole genome shotgun (WGS) entry which is preliminary data.</text>
</comment>
<comment type="similarity">
    <text evidence="9">Belongs to the ustYa family.</text>
</comment>
<evidence type="ECO:0000256" key="9">
    <source>
        <dbReference type="ARBA" id="ARBA00035112"/>
    </source>
</evidence>
<keyword evidence="11" id="KW-1185">Reference proteome</keyword>
<dbReference type="EMBL" id="MU854329">
    <property type="protein sequence ID" value="KAK4043256.1"/>
    <property type="molecule type" value="Genomic_DNA"/>
</dbReference>
<keyword evidence="5" id="KW-0560">Oxidoreductase</keyword>
<dbReference type="GO" id="GO:0016020">
    <property type="term" value="C:membrane"/>
    <property type="evidence" value="ECO:0007669"/>
    <property type="project" value="UniProtKB-SubCell"/>
</dbReference>
<keyword evidence="6" id="KW-0843">Virulence</keyword>
<comment type="subcellular location">
    <subcellularLocation>
        <location evidence="1">Membrane</location>
        <topology evidence="1">Single-pass membrane protein</topology>
    </subcellularLocation>
</comment>
<name>A0AAN6PLQ6_9PEZI</name>
<dbReference type="PANTHER" id="PTHR33365">
    <property type="entry name" value="YALI0B05434P"/>
    <property type="match status" value="1"/>
</dbReference>
<evidence type="ECO:0000256" key="6">
    <source>
        <dbReference type="ARBA" id="ARBA00023026"/>
    </source>
</evidence>
<evidence type="ECO:0000256" key="4">
    <source>
        <dbReference type="ARBA" id="ARBA00022989"/>
    </source>
</evidence>
<dbReference type="GO" id="GO:0043386">
    <property type="term" value="P:mycotoxin biosynthetic process"/>
    <property type="evidence" value="ECO:0007669"/>
    <property type="project" value="InterPro"/>
</dbReference>
<evidence type="ECO:0000256" key="2">
    <source>
        <dbReference type="ARBA" id="ARBA00004685"/>
    </source>
</evidence>
<dbReference type="PANTHER" id="PTHR33365:SF11">
    <property type="entry name" value="TAT PATHWAY SIGNAL SEQUENCE"/>
    <property type="match status" value="1"/>
</dbReference>
<dbReference type="Pfam" id="PF11807">
    <property type="entry name" value="UstYa"/>
    <property type="match status" value="1"/>
</dbReference>
<evidence type="ECO:0000256" key="3">
    <source>
        <dbReference type="ARBA" id="ARBA00022692"/>
    </source>
</evidence>
<proteinExistence type="inferred from homology"/>
<organism evidence="10 11">
    <name type="scientific">Parachaetomium inaequale</name>
    <dbReference type="NCBI Taxonomy" id="2588326"/>
    <lineage>
        <taxon>Eukaryota</taxon>
        <taxon>Fungi</taxon>
        <taxon>Dikarya</taxon>
        <taxon>Ascomycota</taxon>
        <taxon>Pezizomycotina</taxon>
        <taxon>Sordariomycetes</taxon>
        <taxon>Sordariomycetidae</taxon>
        <taxon>Sordariales</taxon>
        <taxon>Chaetomiaceae</taxon>
        <taxon>Parachaetomium</taxon>
    </lineage>
</organism>
<keyword evidence="3" id="KW-0812">Transmembrane</keyword>
<reference evidence="11" key="1">
    <citation type="journal article" date="2023" name="Mol. Phylogenet. Evol.">
        <title>Genome-scale phylogeny and comparative genomics of the fungal order Sordariales.</title>
        <authorList>
            <person name="Hensen N."/>
            <person name="Bonometti L."/>
            <person name="Westerberg I."/>
            <person name="Brannstrom I.O."/>
            <person name="Guillou S."/>
            <person name="Cros-Aarteil S."/>
            <person name="Calhoun S."/>
            <person name="Haridas S."/>
            <person name="Kuo A."/>
            <person name="Mondo S."/>
            <person name="Pangilinan J."/>
            <person name="Riley R."/>
            <person name="LaButti K."/>
            <person name="Andreopoulos B."/>
            <person name="Lipzen A."/>
            <person name="Chen C."/>
            <person name="Yan M."/>
            <person name="Daum C."/>
            <person name="Ng V."/>
            <person name="Clum A."/>
            <person name="Steindorff A."/>
            <person name="Ohm R.A."/>
            <person name="Martin F."/>
            <person name="Silar P."/>
            <person name="Natvig D.O."/>
            <person name="Lalanne C."/>
            <person name="Gautier V."/>
            <person name="Ament-Velasquez S.L."/>
            <person name="Kruys A."/>
            <person name="Hutchinson M.I."/>
            <person name="Powell A.J."/>
            <person name="Barry K."/>
            <person name="Miller A.N."/>
            <person name="Grigoriev I.V."/>
            <person name="Debuchy R."/>
            <person name="Gladieux P."/>
            <person name="Hiltunen Thoren M."/>
            <person name="Johannesson H."/>
        </authorList>
    </citation>
    <scope>NUCLEOTIDE SEQUENCE [LARGE SCALE GENOMIC DNA]</scope>
    <source>
        <strain evidence="11">CBS 284.82</strain>
    </source>
</reference>
<dbReference type="GO" id="GO:0016491">
    <property type="term" value="F:oxidoreductase activity"/>
    <property type="evidence" value="ECO:0007669"/>
    <property type="project" value="UniProtKB-KW"/>
</dbReference>